<dbReference type="GO" id="GO:0030992">
    <property type="term" value="C:intraciliary transport particle B"/>
    <property type="evidence" value="ECO:0007669"/>
    <property type="project" value="TreeGrafter"/>
</dbReference>
<evidence type="ECO:0000256" key="8">
    <source>
        <dbReference type="ARBA" id="ARBA00043971"/>
    </source>
</evidence>
<dbReference type="GO" id="GO:0036064">
    <property type="term" value="C:ciliary basal body"/>
    <property type="evidence" value="ECO:0007669"/>
    <property type="project" value="TreeGrafter"/>
</dbReference>
<protein>
    <recommendedName>
        <fullName evidence="15">TRAF3-interacting protein 1 N-terminal domain-containing protein</fullName>
    </recommendedName>
</protein>
<accession>A0A3P6V4V6</accession>
<evidence type="ECO:0000259" key="11">
    <source>
        <dbReference type="Pfam" id="PF10243"/>
    </source>
</evidence>
<evidence type="ECO:0000313" key="14">
    <source>
        <dbReference type="Proteomes" id="UP000277928"/>
    </source>
</evidence>
<dbReference type="OrthoDB" id="10258914at2759"/>
<dbReference type="InterPro" id="IPR040468">
    <property type="entry name" value="TRAF3IP1_N"/>
</dbReference>
<evidence type="ECO:0000256" key="5">
    <source>
        <dbReference type="ARBA" id="ARBA00023054"/>
    </source>
</evidence>
<dbReference type="GO" id="GO:0005930">
    <property type="term" value="C:axoneme"/>
    <property type="evidence" value="ECO:0007669"/>
    <property type="project" value="UniProtKB-SubCell"/>
</dbReference>
<evidence type="ECO:0000256" key="9">
    <source>
        <dbReference type="SAM" id="Coils"/>
    </source>
</evidence>
<dbReference type="InterPro" id="IPR018799">
    <property type="entry name" value="TRAF3IP1"/>
</dbReference>
<dbReference type="GO" id="GO:0042073">
    <property type="term" value="P:intraciliary transport"/>
    <property type="evidence" value="ECO:0007669"/>
    <property type="project" value="TreeGrafter"/>
</dbReference>
<feature type="domain" description="TRAF3-interacting protein 1 N-terminal" evidence="11">
    <location>
        <begin position="6"/>
        <end position="107"/>
    </location>
</feature>
<dbReference type="GO" id="GO:0008017">
    <property type="term" value="F:microtubule binding"/>
    <property type="evidence" value="ECO:0007669"/>
    <property type="project" value="InterPro"/>
</dbReference>
<dbReference type="Gene3D" id="1.10.418.50">
    <property type="entry name" value="Microtubule-binding protein MIP-T3"/>
    <property type="match status" value="1"/>
</dbReference>
<keyword evidence="5 9" id="KW-0175">Coiled coil</keyword>
<feature type="compositionally biased region" description="Low complexity" evidence="10">
    <location>
        <begin position="269"/>
        <end position="280"/>
    </location>
</feature>
<evidence type="ECO:0000256" key="3">
    <source>
        <dbReference type="ARBA" id="ARBA00022490"/>
    </source>
</evidence>
<feature type="coiled-coil region" evidence="9">
    <location>
        <begin position="456"/>
        <end position="483"/>
    </location>
</feature>
<evidence type="ECO:0000256" key="6">
    <source>
        <dbReference type="ARBA" id="ARBA00023212"/>
    </source>
</evidence>
<evidence type="ECO:0008006" key="15">
    <source>
        <dbReference type="Google" id="ProtNLM"/>
    </source>
</evidence>
<dbReference type="InterPro" id="IPR042576">
    <property type="entry name" value="TRAF3IP1_N_sf"/>
</dbReference>
<dbReference type="Pfam" id="PF10243">
    <property type="entry name" value="MIP-T3"/>
    <property type="match status" value="1"/>
</dbReference>
<comment type="subcellular location">
    <subcellularLocation>
        <location evidence="2">Cytoplasm</location>
        <location evidence="2">Cytoskeleton</location>
        <location evidence="2">Cilium axoneme</location>
    </subcellularLocation>
    <subcellularLocation>
        <location evidence="1">Cytoplasm</location>
        <location evidence="1">Cytoskeleton</location>
        <location evidence="1">Cilium basal body</location>
    </subcellularLocation>
</comment>
<comment type="similarity">
    <text evidence="8">Belongs to the TRAF3IP1 family.</text>
</comment>
<feature type="compositionally biased region" description="Basic and acidic residues" evidence="10">
    <location>
        <begin position="165"/>
        <end position="191"/>
    </location>
</feature>
<dbReference type="AlphaFoldDB" id="A0A3P6V4V6"/>
<keyword evidence="4" id="KW-0970">Cilium biogenesis/degradation</keyword>
<sequence length="498" mass="56274">MSKMYTNRTKELFAGLIERPPLTEQLLQRPPFRFLHDVVKITIQNTGFLMDKFTNEQMDASNITDKMAKANFLKTLIKALNDDGSLKEVKVAKIIAGKEPEMTNLVIYDHLMLQKLAIGAAAFRDSKLKTTANEERQKKEKKASKKECDNKGVGRKSNDNGSAKVLDDSLVEKEKRRLSESKKMRRKESESKPTTIKQTVDSNKRRDSIDEGHFEDTAPGTSPKKVERVIGADQKASVTMKADKDNTVDNATNEIDQSQISPALKEQLRPSTSSGRPRTSANRLGTTAARPPPPKIKRKRVGEIERKPDTNVKTSGVIVGERKESDEYFVVEIESSYDQTDEINADELTAEEHGSLVRKILETKKGLENKISKEAYNAAIISVFDEKDQARSQQELANLQRTMQQITQTTHLLARFLDNTQEDAESMFKEMEEWCLESTKNVHDLRERKANVQGSSESLLLKLNELDEQIKEVKSAIVQTKAKVIANEEKIRILVDNL</sequence>
<keyword evidence="3" id="KW-0963">Cytoplasm</keyword>
<dbReference type="PANTHER" id="PTHR31363">
    <property type="entry name" value="TRAF3-INTERACTING PROTEIN 1"/>
    <property type="match status" value="1"/>
</dbReference>
<dbReference type="InterPro" id="IPR041476">
    <property type="entry name" value="TRAF3IP1_C"/>
</dbReference>
<keyword evidence="7" id="KW-0966">Cell projection</keyword>
<evidence type="ECO:0000256" key="2">
    <source>
        <dbReference type="ARBA" id="ARBA00004430"/>
    </source>
</evidence>
<evidence type="ECO:0000256" key="4">
    <source>
        <dbReference type="ARBA" id="ARBA00022794"/>
    </source>
</evidence>
<organism evidence="13 14">
    <name type="scientific">Litomosoides sigmodontis</name>
    <name type="common">Filarial nematode worm</name>
    <dbReference type="NCBI Taxonomy" id="42156"/>
    <lineage>
        <taxon>Eukaryota</taxon>
        <taxon>Metazoa</taxon>
        <taxon>Ecdysozoa</taxon>
        <taxon>Nematoda</taxon>
        <taxon>Chromadorea</taxon>
        <taxon>Rhabditida</taxon>
        <taxon>Spirurina</taxon>
        <taxon>Spiruromorpha</taxon>
        <taxon>Filarioidea</taxon>
        <taxon>Onchocercidae</taxon>
        <taxon>Litomosoides</taxon>
    </lineage>
</organism>
<evidence type="ECO:0000256" key="10">
    <source>
        <dbReference type="SAM" id="MobiDB-lite"/>
    </source>
</evidence>
<dbReference type="GO" id="GO:0060271">
    <property type="term" value="P:cilium assembly"/>
    <property type="evidence" value="ECO:0007669"/>
    <property type="project" value="TreeGrafter"/>
</dbReference>
<dbReference type="Pfam" id="PF17749">
    <property type="entry name" value="MIP-T3_C"/>
    <property type="match status" value="1"/>
</dbReference>
<evidence type="ECO:0000313" key="13">
    <source>
        <dbReference type="EMBL" id="VDK85264.1"/>
    </source>
</evidence>
<keyword evidence="6" id="KW-0206">Cytoskeleton</keyword>
<dbReference type="OMA" id="MEEWCLE"/>
<evidence type="ECO:0000256" key="7">
    <source>
        <dbReference type="ARBA" id="ARBA00023273"/>
    </source>
</evidence>
<feature type="region of interest" description="Disordered" evidence="10">
    <location>
        <begin position="131"/>
        <end position="296"/>
    </location>
</feature>
<keyword evidence="14" id="KW-1185">Reference proteome</keyword>
<dbReference type="STRING" id="42156.A0A3P6V4V6"/>
<dbReference type="Proteomes" id="UP000277928">
    <property type="component" value="Unassembled WGS sequence"/>
</dbReference>
<dbReference type="EMBL" id="UYRX01000679">
    <property type="protein sequence ID" value="VDK85264.1"/>
    <property type="molecule type" value="Genomic_DNA"/>
</dbReference>
<dbReference type="GO" id="GO:0070507">
    <property type="term" value="P:regulation of microtubule cytoskeleton organization"/>
    <property type="evidence" value="ECO:0007669"/>
    <property type="project" value="TreeGrafter"/>
</dbReference>
<feature type="compositionally biased region" description="Basic and acidic residues" evidence="10">
    <location>
        <begin position="202"/>
        <end position="216"/>
    </location>
</feature>
<feature type="domain" description="TRAF3-interacting protein 1 C-terminal" evidence="12">
    <location>
        <begin position="350"/>
        <end position="497"/>
    </location>
</feature>
<name>A0A3P6V4V6_LITSI</name>
<feature type="compositionally biased region" description="Polar residues" evidence="10">
    <location>
        <begin position="248"/>
        <end position="261"/>
    </location>
</feature>
<evidence type="ECO:0000256" key="1">
    <source>
        <dbReference type="ARBA" id="ARBA00004120"/>
    </source>
</evidence>
<gene>
    <name evidence="13" type="ORF">NLS_LOCUS7045</name>
</gene>
<feature type="compositionally biased region" description="Basic and acidic residues" evidence="10">
    <location>
        <begin position="145"/>
        <end position="158"/>
    </location>
</feature>
<evidence type="ECO:0000259" key="12">
    <source>
        <dbReference type="Pfam" id="PF17749"/>
    </source>
</evidence>
<reference evidence="13 14" key="1">
    <citation type="submission" date="2018-08" db="EMBL/GenBank/DDBJ databases">
        <authorList>
            <person name="Laetsch R D."/>
            <person name="Stevens L."/>
            <person name="Kumar S."/>
            <person name="Blaxter L. M."/>
        </authorList>
    </citation>
    <scope>NUCLEOTIDE SEQUENCE [LARGE SCALE GENOMIC DNA]</scope>
</reference>
<proteinExistence type="inferred from homology"/>
<dbReference type="PANTHER" id="PTHR31363:SF0">
    <property type="entry name" value="TRAF3-INTERACTING PROTEIN 1"/>
    <property type="match status" value="1"/>
</dbReference>